<feature type="compositionally biased region" description="Basic and acidic residues" evidence="1">
    <location>
        <begin position="89"/>
        <end position="101"/>
    </location>
</feature>
<protein>
    <submittedName>
        <fullName evidence="2">Uncharacterized protein</fullName>
    </submittedName>
</protein>
<keyword evidence="3" id="KW-1185">Reference proteome</keyword>
<dbReference type="HOGENOM" id="CLU_3000648_0_0_1"/>
<reference evidence="3" key="1">
    <citation type="journal article" date="2006" name="PLoS Biol.">
        <title>Macronuclear genome sequence of the ciliate Tetrahymena thermophila, a model eukaryote.</title>
        <authorList>
            <person name="Eisen J.A."/>
            <person name="Coyne R.S."/>
            <person name="Wu M."/>
            <person name="Wu D."/>
            <person name="Thiagarajan M."/>
            <person name="Wortman J.R."/>
            <person name="Badger J.H."/>
            <person name="Ren Q."/>
            <person name="Amedeo P."/>
            <person name="Jones K.M."/>
            <person name="Tallon L.J."/>
            <person name="Delcher A.L."/>
            <person name="Salzberg S.L."/>
            <person name="Silva J.C."/>
            <person name="Haas B.J."/>
            <person name="Majoros W.H."/>
            <person name="Farzad M."/>
            <person name="Carlton J.M."/>
            <person name="Smith R.K. Jr."/>
            <person name="Garg J."/>
            <person name="Pearlman R.E."/>
            <person name="Karrer K.M."/>
            <person name="Sun L."/>
            <person name="Manning G."/>
            <person name="Elde N.C."/>
            <person name="Turkewitz A.P."/>
            <person name="Asai D.J."/>
            <person name="Wilkes D.E."/>
            <person name="Wang Y."/>
            <person name="Cai H."/>
            <person name="Collins K."/>
            <person name="Stewart B.A."/>
            <person name="Lee S.R."/>
            <person name="Wilamowska K."/>
            <person name="Weinberg Z."/>
            <person name="Ruzzo W.L."/>
            <person name="Wloga D."/>
            <person name="Gaertig J."/>
            <person name="Frankel J."/>
            <person name="Tsao C.-C."/>
            <person name="Gorovsky M.A."/>
            <person name="Keeling P.J."/>
            <person name="Waller R.F."/>
            <person name="Patron N.J."/>
            <person name="Cherry J.M."/>
            <person name="Stover N.A."/>
            <person name="Krieger C.J."/>
            <person name="del Toro C."/>
            <person name="Ryder H.F."/>
            <person name="Williamson S.C."/>
            <person name="Barbeau R.A."/>
            <person name="Hamilton E.P."/>
            <person name="Orias E."/>
        </authorList>
    </citation>
    <scope>NUCLEOTIDE SEQUENCE [LARGE SCALE GENOMIC DNA]</scope>
    <source>
        <strain evidence="3">SB210</strain>
    </source>
</reference>
<dbReference type="Proteomes" id="UP000009168">
    <property type="component" value="Unassembled WGS sequence"/>
</dbReference>
<gene>
    <name evidence="2" type="ORF">TTHERM_01080490</name>
</gene>
<dbReference type="KEGG" id="tet:TTHERM_01080490"/>
<organism evidence="2 3">
    <name type="scientific">Tetrahymena thermophila (strain SB210)</name>
    <dbReference type="NCBI Taxonomy" id="312017"/>
    <lineage>
        <taxon>Eukaryota</taxon>
        <taxon>Sar</taxon>
        <taxon>Alveolata</taxon>
        <taxon>Ciliophora</taxon>
        <taxon>Intramacronucleata</taxon>
        <taxon>Oligohymenophorea</taxon>
        <taxon>Hymenostomatida</taxon>
        <taxon>Tetrahymenina</taxon>
        <taxon>Tetrahymenidae</taxon>
        <taxon>Tetrahymena</taxon>
    </lineage>
</organism>
<proteinExistence type="predicted"/>
<evidence type="ECO:0000256" key="1">
    <source>
        <dbReference type="SAM" id="MobiDB-lite"/>
    </source>
</evidence>
<feature type="region of interest" description="Disordered" evidence="1">
    <location>
        <begin position="63"/>
        <end position="101"/>
    </location>
</feature>
<dbReference type="AlphaFoldDB" id="Q22C21"/>
<evidence type="ECO:0000313" key="2">
    <source>
        <dbReference type="EMBL" id="EAR82841.2"/>
    </source>
</evidence>
<evidence type="ECO:0000313" key="3">
    <source>
        <dbReference type="Proteomes" id="UP000009168"/>
    </source>
</evidence>
<accession>Q22C21</accession>
<dbReference type="InParanoid" id="Q22C21"/>
<dbReference type="GeneID" id="7845398"/>
<dbReference type="RefSeq" id="XP_001030504.2">
    <property type="nucleotide sequence ID" value="XM_001030504.2"/>
</dbReference>
<dbReference type="EMBL" id="GG662470">
    <property type="protein sequence ID" value="EAR82841.2"/>
    <property type="molecule type" value="Genomic_DNA"/>
</dbReference>
<sequence length="101" mass="11404">MEIQINLIIERSVETDRHSNQQTQINCKINSKEQNLDKQKKKTQMFNFLKQFNKNQLTQFTRYAMSSGKGKGAKPAGEKPAAEKPAAAADKKPAGEKPKKK</sequence>
<name>Q22C21_TETTS</name>